<dbReference type="AlphaFoldDB" id="A0A0D1ZIU7"/>
<sequence length="375" mass="40409">MALKHLPRSMKAYLLEEFGQPYRLREVPVPKIEHPDDILIRVEAGSYCHTDAVLAAGAMHPPSLPHIGCHEFAGTVVLLATGKESSHGLRVGDRVAVSGRGYHVCERCLECQHPSGPDPDEPGFSVYCPYTHGGLGVHGPGGFQEYAIVDSKQVTLIPGTMAAVQVAPLMCAGLTVYAALRKCNLQPGQRVGIIGCGGGLGHLGLQFAAKMGFKTTGADVSPKALDLARGLETGIQIIDALTETPEDIRRSMGKEDNREHISEMGLDAVLILPESQKSFDYGVNLLRNGGLAVVVSFPPEGFHVSAADLVFRRISVTGTLIGSNRALKEMLEFCVEHKVQAKIKTYPFSAVNELVEDYHAGIPGKLVVDMLQKKW</sequence>
<dbReference type="Gene3D" id="3.90.180.10">
    <property type="entry name" value="Medium-chain alcohol dehydrogenases, catalytic domain"/>
    <property type="match status" value="1"/>
</dbReference>
<organism evidence="8 9">
    <name type="scientific">Exophiala spinifera</name>
    <dbReference type="NCBI Taxonomy" id="91928"/>
    <lineage>
        <taxon>Eukaryota</taxon>
        <taxon>Fungi</taxon>
        <taxon>Dikarya</taxon>
        <taxon>Ascomycota</taxon>
        <taxon>Pezizomycotina</taxon>
        <taxon>Eurotiomycetes</taxon>
        <taxon>Chaetothyriomycetidae</taxon>
        <taxon>Chaetothyriales</taxon>
        <taxon>Herpotrichiellaceae</taxon>
        <taxon>Exophiala</taxon>
    </lineage>
</organism>
<keyword evidence="6" id="KW-0520">NAD</keyword>
<keyword evidence="3" id="KW-0479">Metal-binding</keyword>
<evidence type="ECO:0000259" key="7">
    <source>
        <dbReference type="SMART" id="SM00829"/>
    </source>
</evidence>
<evidence type="ECO:0000313" key="9">
    <source>
        <dbReference type="Proteomes" id="UP000053328"/>
    </source>
</evidence>
<dbReference type="EMBL" id="KN847497">
    <property type="protein sequence ID" value="KIW12787.1"/>
    <property type="molecule type" value="Genomic_DNA"/>
</dbReference>
<dbReference type="STRING" id="91928.A0A0D1ZIU7"/>
<keyword evidence="9" id="KW-1185">Reference proteome</keyword>
<dbReference type="GO" id="GO:0004022">
    <property type="term" value="F:alcohol dehydrogenase (NAD+) activity"/>
    <property type="evidence" value="ECO:0007669"/>
    <property type="project" value="TreeGrafter"/>
</dbReference>
<dbReference type="InterPro" id="IPR013149">
    <property type="entry name" value="ADH-like_C"/>
</dbReference>
<keyword evidence="5" id="KW-0560">Oxidoreductase</keyword>
<evidence type="ECO:0000256" key="4">
    <source>
        <dbReference type="ARBA" id="ARBA00022833"/>
    </source>
</evidence>
<reference evidence="8 9" key="1">
    <citation type="submission" date="2015-01" db="EMBL/GenBank/DDBJ databases">
        <title>The Genome Sequence of Exophiala spinifera CBS89968.</title>
        <authorList>
            <consortium name="The Broad Institute Genomics Platform"/>
            <person name="Cuomo C."/>
            <person name="de Hoog S."/>
            <person name="Gorbushina A."/>
            <person name="Stielow B."/>
            <person name="Teixiera M."/>
            <person name="Abouelleil A."/>
            <person name="Chapman S.B."/>
            <person name="Priest M."/>
            <person name="Young S.K."/>
            <person name="Wortman J."/>
            <person name="Nusbaum C."/>
            <person name="Birren B."/>
        </authorList>
    </citation>
    <scope>NUCLEOTIDE SEQUENCE [LARGE SCALE GENOMIC DNA]</scope>
    <source>
        <strain evidence="8 9">CBS 89968</strain>
    </source>
</reference>
<dbReference type="VEuPathDB" id="FungiDB:PV08_07974"/>
<evidence type="ECO:0000256" key="1">
    <source>
        <dbReference type="ARBA" id="ARBA00001947"/>
    </source>
</evidence>
<evidence type="ECO:0000256" key="5">
    <source>
        <dbReference type="ARBA" id="ARBA00023002"/>
    </source>
</evidence>
<dbReference type="GO" id="GO:0046872">
    <property type="term" value="F:metal ion binding"/>
    <property type="evidence" value="ECO:0007669"/>
    <property type="project" value="UniProtKB-KW"/>
</dbReference>
<dbReference type="HOGENOM" id="CLU_026673_20_1_1"/>
<name>A0A0D1ZIU7_9EURO</name>
<comment type="similarity">
    <text evidence="2">Belongs to the zinc-containing alcohol dehydrogenase family.</text>
</comment>
<dbReference type="Gene3D" id="3.40.50.720">
    <property type="entry name" value="NAD(P)-binding Rossmann-like Domain"/>
    <property type="match status" value="1"/>
</dbReference>
<dbReference type="OrthoDB" id="256333at2759"/>
<evidence type="ECO:0000313" key="8">
    <source>
        <dbReference type="EMBL" id="KIW12787.1"/>
    </source>
</evidence>
<dbReference type="InterPro" id="IPR036291">
    <property type="entry name" value="NAD(P)-bd_dom_sf"/>
</dbReference>
<dbReference type="SMART" id="SM00829">
    <property type="entry name" value="PKS_ER"/>
    <property type="match status" value="1"/>
</dbReference>
<dbReference type="Proteomes" id="UP000053328">
    <property type="component" value="Unassembled WGS sequence"/>
</dbReference>
<evidence type="ECO:0000256" key="2">
    <source>
        <dbReference type="ARBA" id="ARBA00008072"/>
    </source>
</evidence>
<dbReference type="FunFam" id="3.40.50.720:FF:000039">
    <property type="entry name" value="Alcohol dehydrogenase AdhP"/>
    <property type="match status" value="1"/>
</dbReference>
<protein>
    <recommendedName>
        <fullName evidence="7">Enoyl reductase (ER) domain-containing protein</fullName>
    </recommendedName>
</protein>
<proteinExistence type="inferred from homology"/>
<accession>A0A0D1ZIU7</accession>
<dbReference type="PANTHER" id="PTHR42940">
    <property type="entry name" value="ALCOHOL DEHYDROGENASE 1-RELATED"/>
    <property type="match status" value="1"/>
</dbReference>
<evidence type="ECO:0000256" key="6">
    <source>
        <dbReference type="ARBA" id="ARBA00023027"/>
    </source>
</evidence>
<feature type="domain" description="Enoyl reductase (ER)" evidence="7">
    <location>
        <begin position="19"/>
        <end position="368"/>
    </location>
</feature>
<dbReference type="PANTHER" id="PTHR42940:SF8">
    <property type="entry name" value="VACUOLAR PROTEIN SORTING-ASSOCIATED PROTEIN 11"/>
    <property type="match status" value="1"/>
</dbReference>
<dbReference type="GeneID" id="27335057"/>
<gene>
    <name evidence="8" type="ORF">PV08_07974</name>
</gene>
<keyword evidence="4" id="KW-0862">Zinc</keyword>
<dbReference type="RefSeq" id="XP_016233003.1">
    <property type="nucleotide sequence ID" value="XM_016382300.1"/>
</dbReference>
<dbReference type="Pfam" id="PF08240">
    <property type="entry name" value="ADH_N"/>
    <property type="match status" value="1"/>
</dbReference>
<dbReference type="SUPFAM" id="SSF50129">
    <property type="entry name" value="GroES-like"/>
    <property type="match status" value="1"/>
</dbReference>
<dbReference type="Pfam" id="PF00107">
    <property type="entry name" value="ADH_zinc_N"/>
    <property type="match status" value="1"/>
</dbReference>
<dbReference type="InterPro" id="IPR013154">
    <property type="entry name" value="ADH-like_N"/>
</dbReference>
<evidence type="ECO:0000256" key="3">
    <source>
        <dbReference type="ARBA" id="ARBA00022723"/>
    </source>
</evidence>
<dbReference type="GO" id="GO:0005737">
    <property type="term" value="C:cytoplasm"/>
    <property type="evidence" value="ECO:0007669"/>
    <property type="project" value="TreeGrafter"/>
</dbReference>
<dbReference type="InterPro" id="IPR020843">
    <property type="entry name" value="ER"/>
</dbReference>
<dbReference type="InterPro" id="IPR011032">
    <property type="entry name" value="GroES-like_sf"/>
</dbReference>
<comment type="cofactor">
    <cofactor evidence="1">
        <name>Zn(2+)</name>
        <dbReference type="ChEBI" id="CHEBI:29105"/>
    </cofactor>
</comment>
<dbReference type="SUPFAM" id="SSF51735">
    <property type="entry name" value="NAD(P)-binding Rossmann-fold domains"/>
    <property type="match status" value="1"/>
</dbReference>